<organism evidence="2 3">
    <name type="scientific">Synechococcus sp. (strain ATCC 27144 / PCC 6301 / SAUG 1402/1)</name>
    <name type="common">Anacystis nidulans</name>
    <dbReference type="NCBI Taxonomy" id="269084"/>
    <lineage>
        <taxon>Bacteria</taxon>
        <taxon>Bacillati</taxon>
        <taxon>Cyanobacteriota</taxon>
        <taxon>Cyanophyceae</taxon>
        <taxon>Synechococcales</taxon>
        <taxon>Synechococcaceae</taxon>
        <taxon>Synechococcus</taxon>
    </lineage>
</organism>
<feature type="transmembrane region" description="Helical" evidence="1">
    <location>
        <begin position="78"/>
        <end position="103"/>
    </location>
</feature>
<gene>
    <name evidence="2" type="ordered locus">syc1327_c</name>
</gene>
<name>A0A0H3K2Q1_SYNP6</name>
<keyword evidence="1" id="KW-0472">Membrane</keyword>
<keyword evidence="1" id="KW-1133">Transmembrane helix</keyword>
<dbReference type="RefSeq" id="WP_011243639.1">
    <property type="nucleotide sequence ID" value="NC_006576.1"/>
</dbReference>
<evidence type="ECO:0000313" key="2">
    <source>
        <dbReference type="EMBL" id="BAD79517.1"/>
    </source>
</evidence>
<feature type="transmembrane region" description="Helical" evidence="1">
    <location>
        <begin position="15"/>
        <end position="33"/>
    </location>
</feature>
<dbReference type="AlphaFoldDB" id="A0A0H3K2Q1"/>
<dbReference type="EMBL" id="AP008231">
    <property type="protein sequence ID" value="BAD79517.1"/>
    <property type="molecule type" value="Genomic_DNA"/>
</dbReference>
<sequence length="129" mass="13929">MLTPQERQRSLAETAIWIAVLFNLTCNGGGYVYQRRWKAYWLGALIAFLAALGSGSLSGAIAWARTPSVSFEDRATNFAWAALKTASLGWIAVGLGSAIEAGVTVQRLRRRLAHPSDPIAVSESLPPRS</sequence>
<evidence type="ECO:0000256" key="1">
    <source>
        <dbReference type="SAM" id="Phobius"/>
    </source>
</evidence>
<dbReference type="KEGG" id="syc:syc1327_c"/>
<dbReference type="Proteomes" id="UP000001175">
    <property type="component" value="Chromosome"/>
</dbReference>
<feature type="transmembrane region" description="Helical" evidence="1">
    <location>
        <begin position="40"/>
        <end position="63"/>
    </location>
</feature>
<protein>
    <submittedName>
        <fullName evidence="2">Uncharacterized protein</fullName>
    </submittedName>
</protein>
<proteinExistence type="predicted"/>
<accession>A0A0H3K2Q1</accession>
<keyword evidence="1" id="KW-0812">Transmembrane</keyword>
<reference evidence="2 3" key="1">
    <citation type="journal article" date="2007" name="Photosyn. Res.">
        <title>Complete nucleotide sequence of the freshwater unicellular cyanobacterium Synechococcus elongatus PCC 6301 chromosome: gene content and organization.</title>
        <authorList>
            <person name="Sugita C."/>
            <person name="Ogata K."/>
            <person name="Shikata M."/>
            <person name="Jikuya H."/>
            <person name="Takano J."/>
            <person name="Furumichi M."/>
            <person name="Kanehisa M."/>
            <person name="Omata T."/>
            <person name="Sugiura M."/>
            <person name="Sugita M."/>
        </authorList>
    </citation>
    <scope>NUCLEOTIDE SEQUENCE [LARGE SCALE GENOMIC DNA]</scope>
    <source>
        <strain evidence="3">ATCC 27144 / PCC 6301 / SAUG 1402/1</strain>
    </source>
</reference>
<evidence type="ECO:0000313" key="3">
    <source>
        <dbReference type="Proteomes" id="UP000001175"/>
    </source>
</evidence>